<name>A0A4P6F5F1_9BACL</name>
<accession>A0A4P6F5F1</accession>
<keyword evidence="3" id="KW-0560">Oxidoreductase</keyword>
<dbReference type="InterPro" id="IPR036291">
    <property type="entry name" value="NAD(P)-bd_dom_sf"/>
</dbReference>
<evidence type="ECO:0000256" key="1">
    <source>
        <dbReference type="ARBA" id="ARBA00006484"/>
    </source>
</evidence>
<dbReference type="OrthoDB" id="9803333at2"/>
<dbReference type="Gene3D" id="3.40.50.720">
    <property type="entry name" value="NAD(P)-binding Rossmann-like Domain"/>
    <property type="match status" value="1"/>
</dbReference>
<dbReference type="Pfam" id="PF13561">
    <property type="entry name" value="adh_short_C2"/>
    <property type="match status" value="1"/>
</dbReference>
<dbReference type="SMART" id="SM00822">
    <property type="entry name" value="PKS_KR"/>
    <property type="match status" value="1"/>
</dbReference>
<comment type="similarity">
    <text evidence="1">Belongs to the short-chain dehydrogenases/reductases (SDR) family.</text>
</comment>
<dbReference type="GO" id="GO:0016491">
    <property type="term" value="F:oxidoreductase activity"/>
    <property type="evidence" value="ECO:0007669"/>
    <property type="project" value="UniProtKB-KW"/>
</dbReference>
<dbReference type="FunFam" id="3.40.50.720:FF:000374">
    <property type="entry name" value="3-oxoacyl-(Acyl-carrier-protein) reductase"/>
    <property type="match status" value="1"/>
</dbReference>
<dbReference type="PRINTS" id="PR00081">
    <property type="entry name" value="GDHRDH"/>
</dbReference>
<dbReference type="Proteomes" id="UP000293568">
    <property type="component" value="Chromosome"/>
</dbReference>
<sequence length="255" mass="27155">MVGNQHKIALVTGSSRGLGRNSALALARKGVDVIVTYKSEKEKADEVVKEIEQLGGKAAALQLDAGNVSSFDGFVAQLKQVLNDKWDTNQIHYLVNNAGIGINVPITETTEEQFDSLMNLHVKGVYFLTQKLYPIIADKGAVVNLSTGLTRFALPGYAAYASMKGAVEVLTKYMAKEFGARGIRVNAIAPGAIVTDFGGGGLRENEEMRNFIGSQTALGRVGEADDIGGVVASLCTDELGWVNAQRIEASGGMFL</sequence>
<proteinExistence type="inferred from homology"/>
<protein>
    <submittedName>
        <fullName evidence="5">SDR family oxidoreductase</fullName>
    </submittedName>
</protein>
<organism evidence="5 6">
    <name type="scientific">Paenibacillus protaetiae</name>
    <dbReference type="NCBI Taxonomy" id="2509456"/>
    <lineage>
        <taxon>Bacteria</taxon>
        <taxon>Bacillati</taxon>
        <taxon>Bacillota</taxon>
        <taxon>Bacilli</taxon>
        <taxon>Bacillales</taxon>
        <taxon>Paenibacillaceae</taxon>
        <taxon>Paenibacillus</taxon>
    </lineage>
</organism>
<gene>
    <name evidence="5" type="ORF">ET464_08875</name>
</gene>
<keyword evidence="2" id="KW-0521">NADP</keyword>
<reference evidence="5 6" key="1">
    <citation type="submission" date="2019-01" db="EMBL/GenBank/DDBJ databases">
        <title>Genome sequencing of strain FW100M-2.</title>
        <authorList>
            <person name="Heo J."/>
            <person name="Kim S.-J."/>
            <person name="Kim J.-S."/>
            <person name="Hong S.-B."/>
            <person name="Kwon S.-W."/>
        </authorList>
    </citation>
    <scope>NUCLEOTIDE SEQUENCE [LARGE SCALE GENOMIC DNA]</scope>
    <source>
        <strain evidence="5 6">FW100M-2</strain>
    </source>
</reference>
<evidence type="ECO:0000313" key="6">
    <source>
        <dbReference type="Proteomes" id="UP000293568"/>
    </source>
</evidence>
<keyword evidence="6" id="KW-1185">Reference proteome</keyword>
<dbReference type="SUPFAM" id="SSF51735">
    <property type="entry name" value="NAD(P)-binding Rossmann-fold domains"/>
    <property type="match status" value="1"/>
</dbReference>
<evidence type="ECO:0000313" key="5">
    <source>
        <dbReference type="EMBL" id="QAY68427.1"/>
    </source>
</evidence>
<dbReference type="PANTHER" id="PTHR43639">
    <property type="entry name" value="OXIDOREDUCTASE, SHORT-CHAIN DEHYDROGENASE/REDUCTASE FAMILY (AFU_ORTHOLOGUE AFUA_5G02870)"/>
    <property type="match status" value="1"/>
</dbReference>
<evidence type="ECO:0000259" key="4">
    <source>
        <dbReference type="SMART" id="SM00822"/>
    </source>
</evidence>
<dbReference type="EMBL" id="CP035492">
    <property type="protein sequence ID" value="QAY68427.1"/>
    <property type="molecule type" value="Genomic_DNA"/>
</dbReference>
<evidence type="ECO:0000256" key="2">
    <source>
        <dbReference type="ARBA" id="ARBA00022857"/>
    </source>
</evidence>
<dbReference type="PRINTS" id="PR00080">
    <property type="entry name" value="SDRFAMILY"/>
</dbReference>
<dbReference type="KEGG" id="pprt:ET464_08875"/>
<dbReference type="InterPro" id="IPR057326">
    <property type="entry name" value="KR_dom"/>
</dbReference>
<feature type="domain" description="Ketoreductase" evidence="4">
    <location>
        <begin position="7"/>
        <end position="191"/>
    </location>
</feature>
<dbReference type="PANTHER" id="PTHR43639:SF1">
    <property type="entry name" value="SHORT-CHAIN DEHYDROGENASE_REDUCTASE FAMILY PROTEIN"/>
    <property type="match status" value="1"/>
</dbReference>
<dbReference type="InterPro" id="IPR002347">
    <property type="entry name" value="SDR_fam"/>
</dbReference>
<dbReference type="AlphaFoldDB" id="A0A4P6F5F1"/>
<evidence type="ECO:0000256" key="3">
    <source>
        <dbReference type="ARBA" id="ARBA00023002"/>
    </source>
</evidence>